<keyword evidence="2" id="KW-1185">Reference proteome</keyword>
<gene>
    <name evidence="1" type="ORF">SAMN05660464_1417</name>
</gene>
<organism evidence="1 2">
    <name type="scientific">Geodermatophilus dictyosporus</name>
    <dbReference type="NCBI Taxonomy" id="1523247"/>
    <lineage>
        <taxon>Bacteria</taxon>
        <taxon>Bacillati</taxon>
        <taxon>Actinomycetota</taxon>
        <taxon>Actinomycetes</taxon>
        <taxon>Geodermatophilales</taxon>
        <taxon>Geodermatophilaceae</taxon>
        <taxon>Geodermatophilus</taxon>
    </lineage>
</organism>
<accession>A0A1I5KWG0</accession>
<reference evidence="2" key="1">
    <citation type="submission" date="2016-10" db="EMBL/GenBank/DDBJ databases">
        <authorList>
            <person name="Varghese N."/>
            <person name="Submissions S."/>
        </authorList>
    </citation>
    <scope>NUCLEOTIDE SEQUENCE [LARGE SCALE GENOMIC DNA]</scope>
    <source>
        <strain evidence="2">DSM 44208</strain>
    </source>
</reference>
<dbReference type="Proteomes" id="UP000198857">
    <property type="component" value="Unassembled WGS sequence"/>
</dbReference>
<proteinExistence type="predicted"/>
<dbReference type="EMBL" id="FOWQ01000002">
    <property type="protein sequence ID" value="SFO88966.1"/>
    <property type="molecule type" value="Genomic_DNA"/>
</dbReference>
<dbReference type="AlphaFoldDB" id="A0A1I5KWG0"/>
<protein>
    <submittedName>
        <fullName evidence="1">Uncharacterized protein</fullName>
    </submittedName>
</protein>
<evidence type="ECO:0000313" key="2">
    <source>
        <dbReference type="Proteomes" id="UP000198857"/>
    </source>
</evidence>
<name>A0A1I5KWG0_9ACTN</name>
<sequence>MRVALVSVSVVGGVRPLQGPAASLRVVGRRGQGTAGGQVTGRGRWTEKTCAGSQYGSSST</sequence>
<evidence type="ECO:0000313" key="1">
    <source>
        <dbReference type="EMBL" id="SFO88966.1"/>
    </source>
</evidence>